<dbReference type="Gene3D" id="1.20.210.10">
    <property type="entry name" value="Cytochrome c oxidase-like, subunit I domain"/>
    <property type="match status" value="1"/>
</dbReference>
<feature type="transmembrane region" description="Helical" evidence="3">
    <location>
        <begin position="235"/>
        <end position="257"/>
    </location>
</feature>
<dbReference type="PRINTS" id="PR01165">
    <property type="entry name" value="CYCOXIDASEI"/>
</dbReference>
<evidence type="ECO:0000256" key="2">
    <source>
        <dbReference type="ARBA" id="ARBA00022982"/>
    </source>
</evidence>
<feature type="transmembrane region" description="Helical" evidence="3">
    <location>
        <begin position="111"/>
        <end position="131"/>
    </location>
</feature>
<evidence type="ECO:0000313" key="5">
    <source>
        <dbReference type="EMBL" id="MBB5147637.1"/>
    </source>
</evidence>
<proteinExistence type="predicted"/>
<evidence type="ECO:0000313" key="6">
    <source>
        <dbReference type="Proteomes" id="UP000557217"/>
    </source>
</evidence>
<keyword evidence="3" id="KW-0812">Transmembrane</keyword>
<dbReference type="InterPro" id="IPR033943">
    <property type="entry name" value="Ba3-like_Oxidase_I"/>
</dbReference>
<evidence type="ECO:0000256" key="3">
    <source>
        <dbReference type="SAM" id="Phobius"/>
    </source>
</evidence>
<dbReference type="GO" id="GO:0016020">
    <property type="term" value="C:membrane"/>
    <property type="evidence" value="ECO:0007669"/>
    <property type="project" value="InterPro"/>
</dbReference>
<keyword evidence="3" id="KW-0472">Membrane</keyword>
<keyword evidence="1" id="KW-0813">Transport</keyword>
<dbReference type="GO" id="GO:0020037">
    <property type="term" value="F:heme binding"/>
    <property type="evidence" value="ECO:0007669"/>
    <property type="project" value="InterPro"/>
</dbReference>
<keyword evidence="2" id="KW-0249">Electron transport</keyword>
<reference evidence="5 6" key="1">
    <citation type="submission" date="2020-08" db="EMBL/GenBank/DDBJ databases">
        <title>Genomic Encyclopedia of Type Strains, Phase IV (KMG-IV): sequencing the most valuable type-strain genomes for metagenomic binning, comparative biology and taxonomic classification.</title>
        <authorList>
            <person name="Goeker M."/>
        </authorList>
    </citation>
    <scope>NUCLEOTIDE SEQUENCE [LARGE SCALE GENOMIC DNA]</scope>
    <source>
        <strain evidence="5 6">DSM 10633</strain>
    </source>
</reference>
<dbReference type="Pfam" id="PF00115">
    <property type="entry name" value="COX1"/>
    <property type="match status" value="1"/>
</dbReference>
<dbReference type="InterPro" id="IPR036927">
    <property type="entry name" value="Cyt_c_oxase-like_su1_sf"/>
</dbReference>
<dbReference type="PANTHER" id="PTHR10422:SF40">
    <property type="entry name" value="CYTOCHROME C OXIDASE SUBUNIT I"/>
    <property type="match status" value="1"/>
</dbReference>
<comment type="caution">
    <text evidence="5">The sequence shown here is derived from an EMBL/GenBank/DDBJ whole genome shotgun (WGS) entry which is preliminary data.</text>
</comment>
<feature type="transmembrane region" description="Helical" evidence="3">
    <location>
        <begin position="269"/>
        <end position="287"/>
    </location>
</feature>
<accession>A0A840PP49</accession>
<evidence type="ECO:0000259" key="4">
    <source>
        <dbReference type="PROSITE" id="PS50855"/>
    </source>
</evidence>
<dbReference type="CDD" id="cd01660">
    <property type="entry name" value="ba3-like_Oxidase_I"/>
    <property type="match status" value="1"/>
</dbReference>
<keyword evidence="6" id="KW-1185">Reference proteome</keyword>
<keyword evidence="3" id="KW-1133">Transmembrane helix</keyword>
<dbReference type="SUPFAM" id="SSF81442">
    <property type="entry name" value="Cytochrome c oxidase subunit I-like"/>
    <property type="match status" value="1"/>
</dbReference>
<dbReference type="GO" id="GO:0009060">
    <property type="term" value="P:aerobic respiration"/>
    <property type="evidence" value="ECO:0007669"/>
    <property type="project" value="InterPro"/>
</dbReference>
<dbReference type="InterPro" id="IPR000883">
    <property type="entry name" value="Cyt_C_Oxase_1"/>
</dbReference>
<feature type="transmembrane region" description="Helical" evidence="3">
    <location>
        <begin position="472"/>
        <end position="501"/>
    </location>
</feature>
<dbReference type="InterPro" id="IPR023616">
    <property type="entry name" value="Cyt_c_oxase-like_su1_dom"/>
</dbReference>
<feature type="transmembrane region" description="Helical" evidence="3">
    <location>
        <begin position="151"/>
        <end position="174"/>
    </location>
</feature>
<keyword evidence="1" id="KW-0679">Respiratory chain</keyword>
<dbReference type="Proteomes" id="UP000557217">
    <property type="component" value="Unassembled WGS sequence"/>
</dbReference>
<sequence length="565" mass="62362">MTTATKETVQSTVSTSLKKQLEMVDRRDGKLALAYIYIAFIAVLLGGIAGLLQVLVRAGTLQLPSFLNYYQVLTVHGVLLGLVLTTFFIMGFQTAAVSRTSGTFTNKQRTIGWIGFWIATIGLVAAAAMILTNEASVLYTFYAPLQAHWVFYLGLALVIVGSWFTGLAQIMRFVQWKKEHKGQSTPLLSFMVVVNNFLWYVATLGVAIEVLFQLIPWSMGLVERVDVLLSRTLFWYFGHALVYFWLLPAYMIWYTIIPKIIGGKVFSDALAKLTFMLFLILSVPVGIHHQYTEPGIDPLWKFIQAVLTFFVVVPSLMTAFSMFATFELRGRELGAKGVFGWFKKLPWNDSRFLLPFIGMVAFIPGGAGGIVNASYQMNELIHNTIWVTGHFHLTVASAVALTFFGTAFWLIPHLNGRTLTKRANSMANCAGILWAIGMTIMSSAMHIAGLLGAPRRSDYSTYGGSEQAAEWLSYQIAQAVGGSILFIAILVITGLVIYVGFFAPKGEEDFPIAEVAPGAAKTPAAIENFKLWGVIMIAVIIFAYTIPIIDIISNSPLGAKGFRLW</sequence>
<feature type="transmembrane region" description="Helical" evidence="3">
    <location>
        <begin position="432"/>
        <end position="452"/>
    </location>
</feature>
<protein>
    <submittedName>
        <fullName evidence="5">Cytochrome c oxidase subunit 1</fullName>
    </submittedName>
</protein>
<dbReference type="PROSITE" id="PS50855">
    <property type="entry name" value="COX1"/>
    <property type="match status" value="1"/>
</dbReference>
<feature type="transmembrane region" description="Helical" evidence="3">
    <location>
        <begin position="186"/>
        <end position="215"/>
    </location>
</feature>
<feature type="transmembrane region" description="Helical" evidence="3">
    <location>
        <begin position="32"/>
        <end position="56"/>
    </location>
</feature>
<dbReference type="EMBL" id="JACHGZ010000001">
    <property type="protein sequence ID" value="MBB5147637.1"/>
    <property type="molecule type" value="Genomic_DNA"/>
</dbReference>
<feature type="transmembrane region" description="Helical" evidence="3">
    <location>
        <begin position="391"/>
        <end position="411"/>
    </location>
</feature>
<feature type="transmembrane region" description="Helical" evidence="3">
    <location>
        <begin position="68"/>
        <end position="90"/>
    </location>
</feature>
<evidence type="ECO:0000256" key="1">
    <source>
        <dbReference type="ARBA" id="ARBA00022660"/>
    </source>
</evidence>
<dbReference type="GO" id="GO:0004129">
    <property type="term" value="F:cytochrome-c oxidase activity"/>
    <property type="evidence" value="ECO:0007669"/>
    <property type="project" value="InterPro"/>
</dbReference>
<dbReference type="PANTHER" id="PTHR10422">
    <property type="entry name" value="CYTOCHROME C OXIDASE SUBUNIT 1"/>
    <property type="match status" value="1"/>
</dbReference>
<feature type="transmembrane region" description="Helical" evidence="3">
    <location>
        <begin position="352"/>
        <end position="371"/>
    </location>
</feature>
<organism evidence="5 6">
    <name type="scientific">Ureibacillus thermosphaericus</name>
    <dbReference type="NCBI Taxonomy" id="51173"/>
    <lineage>
        <taxon>Bacteria</taxon>
        <taxon>Bacillati</taxon>
        <taxon>Bacillota</taxon>
        <taxon>Bacilli</taxon>
        <taxon>Bacillales</taxon>
        <taxon>Caryophanaceae</taxon>
        <taxon>Ureibacillus</taxon>
    </lineage>
</organism>
<feature type="domain" description="Cytochrome oxidase subunit I profile" evidence="4">
    <location>
        <begin position="16"/>
        <end position="501"/>
    </location>
</feature>
<dbReference type="AlphaFoldDB" id="A0A840PP49"/>
<feature type="transmembrane region" description="Helical" evidence="3">
    <location>
        <begin position="531"/>
        <end position="552"/>
    </location>
</feature>
<feature type="transmembrane region" description="Helical" evidence="3">
    <location>
        <begin position="299"/>
        <end position="326"/>
    </location>
</feature>
<gene>
    <name evidence="5" type="ORF">HNR36_000018</name>
</gene>
<name>A0A840PP49_URETH</name>